<dbReference type="AlphaFoldDB" id="A0A1F5TR62"/>
<name>A0A1F5TR62_9BACT</name>
<evidence type="ECO:0000313" key="1">
    <source>
        <dbReference type="EMBL" id="OGF41450.1"/>
    </source>
</evidence>
<organism evidence="1 2">
    <name type="scientific">Candidatus Falkowbacteria bacterium RIFOXYC2_FULL_47_12</name>
    <dbReference type="NCBI Taxonomy" id="1798004"/>
    <lineage>
        <taxon>Bacteria</taxon>
        <taxon>Candidatus Falkowiibacteriota</taxon>
    </lineage>
</organism>
<comment type="caution">
    <text evidence="1">The sequence shown here is derived from an EMBL/GenBank/DDBJ whole genome shotgun (WGS) entry which is preliminary data.</text>
</comment>
<gene>
    <name evidence="1" type="ORF">A2477_00100</name>
</gene>
<sequence>MTQDKWQNIVGLIKDKFAVEDEGREELEDIPRASVEFIIFAGPLGRMKLEYTTKPVVLDKKSIGSKRIGSEATVQYIYSETEFYGTFKAFRWSEPDDDWMELAPEAAGAFSV</sequence>
<dbReference type="Proteomes" id="UP000177939">
    <property type="component" value="Unassembled WGS sequence"/>
</dbReference>
<proteinExistence type="predicted"/>
<dbReference type="EMBL" id="MFGL01000004">
    <property type="protein sequence ID" value="OGF41450.1"/>
    <property type="molecule type" value="Genomic_DNA"/>
</dbReference>
<evidence type="ECO:0000313" key="2">
    <source>
        <dbReference type="Proteomes" id="UP000177939"/>
    </source>
</evidence>
<protein>
    <submittedName>
        <fullName evidence="1">Uncharacterized protein</fullName>
    </submittedName>
</protein>
<reference evidence="1 2" key="1">
    <citation type="journal article" date="2016" name="Nat. Commun.">
        <title>Thousands of microbial genomes shed light on interconnected biogeochemical processes in an aquifer system.</title>
        <authorList>
            <person name="Anantharaman K."/>
            <person name="Brown C.T."/>
            <person name="Hug L.A."/>
            <person name="Sharon I."/>
            <person name="Castelle C.J."/>
            <person name="Probst A.J."/>
            <person name="Thomas B.C."/>
            <person name="Singh A."/>
            <person name="Wilkins M.J."/>
            <person name="Karaoz U."/>
            <person name="Brodie E.L."/>
            <person name="Williams K.H."/>
            <person name="Hubbard S.S."/>
            <person name="Banfield J.F."/>
        </authorList>
    </citation>
    <scope>NUCLEOTIDE SEQUENCE [LARGE SCALE GENOMIC DNA]</scope>
</reference>
<accession>A0A1F5TR62</accession>